<evidence type="ECO:0000259" key="16">
    <source>
        <dbReference type="Pfam" id="PF01502"/>
    </source>
</evidence>
<feature type="region of interest" description="Phosphoribosyl-AMP cyclohydrolase" evidence="15">
    <location>
        <begin position="1"/>
        <end position="123"/>
    </location>
</feature>
<name>A0A1W1WQ59_9BACT</name>
<dbReference type="EC" id="3.6.1.31" evidence="15"/>
<dbReference type="Pfam" id="PF01502">
    <property type="entry name" value="PRA-CH"/>
    <property type="match status" value="1"/>
</dbReference>
<evidence type="ECO:0000256" key="10">
    <source>
        <dbReference type="ARBA" id="ARBA00022741"/>
    </source>
</evidence>
<evidence type="ECO:0000256" key="14">
    <source>
        <dbReference type="ARBA" id="ARBA00023268"/>
    </source>
</evidence>
<dbReference type="HAMAP" id="MF_01019">
    <property type="entry name" value="HisIE"/>
    <property type="match status" value="1"/>
</dbReference>
<comment type="catalytic activity">
    <reaction evidence="2 15">
        <text>1-(5-phospho-beta-D-ribosyl)-ATP + H2O = 1-(5-phospho-beta-D-ribosyl)-5'-AMP + diphosphate + H(+)</text>
        <dbReference type="Rhea" id="RHEA:22828"/>
        <dbReference type="ChEBI" id="CHEBI:15377"/>
        <dbReference type="ChEBI" id="CHEBI:15378"/>
        <dbReference type="ChEBI" id="CHEBI:33019"/>
        <dbReference type="ChEBI" id="CHEBI:59457"/>
        <dbReference type="ChEBI" id="CHEBI:73183"/>
        <dbReference type="EC" id="3.6.1.31"/>
    </reaction>
</comment>
<reference evidence="18" key="1">
    <citation type="submission" date="2017-04" db="EMBL/GenBank/DDBJ databases">
        <authorList>
            <person name="Varghese N."/>
            <person name="Submissions S."/>
        </authorList>
    </citation>
    <scope>NUCLEOTIDE SEQUENCE [LARGE SCALE GENOMIC DNA]</scope>
    <source>
        <strain evidence="18">DSM 16512</strain>
    </source>
</reference>
<sequence length="223" mass="25637">MQFQIDWQKHPLIPAIVQDSQTGEVLMLAYMNKEAFEKTLATGYAHYYSRSRQKLWKKGESSGNVQKVEAIRLDCDSDTLLLQVEQTGPACHTGRKSCFYKDLQTGKSISEPLQNPQEMYEDVVDTLYHVIQEKKEADPEKSWTAKLFSKGENSILKKVVEEAGEFCFAVKDKNRDEIIYECADLVYHALVALAYSNISPELVRKELKRRFGMSGIEEKRSRK</sequence>
<dbReference type="HAMAP" id="MF_01021">
    <property type="entry name" value="HisI"/>
    <property type="match status" value="1"/>
</dbReference>
<evidence type="ECO:0000256" key="7">
    <source>
        <dbReference type="ARBA" id="ARBA00008299"/>
    </source>
</evidence>
<dbReference type="Gene3D" id="3.10.20.810">
    <property type="entry name" value="Phosphoribosyl-AMP cyclohydrolase"/>
    <property type="match status" value="1"/>
</dbReference>
<dbReference type="FunFam" id="3.10.20.810:FF:000001">
    <property type="entry name" value="Histidine biosynthesis bifunctional protein HisIE"/>
    <property type="match status" value="1"/>
</dbReference>
<accession>A0A1W1WQ59</accession>
<dbReference type="AlphaFoldDB" id="A0A1W1WQ59"/>
<dbReference type="InterPro" id="IPR023019">
    <property type="entry name" value="His_synth_HisIE"/>
</dbReference>
<dbReference type="InterPro" id="IPR026660">
    <property type="entry name" value="PRA-CH"/>
</dbReference>
<dbReference type="SUPFAM" id="SSF101386">
    <property type="entry name" value="all-alpha NTP pyrophosphatases"/>
    <property type="match status" value="1"/>
</dbReference>
<keyword evidence="10 15" id="KW-0547">Nucleotide-binding</keyword>
<keyword evidence="18" id="KW-1185">Reference proteome</keyword>
<dbReference type="NCBIfam" id="NF002747">
    <property type="entry name" value="PRK02759.1"/>
    <property type="match status" value="1"/>
</dbReference>
<dbReference type="NCBIfam" id="NF001611">
    <property type="entry name" value="PRK00400.1-3"/>
    <property type="match status" value="1"/>
</dbReference>
<comment type="similarity">
    <text evidence="6 15">In the C-terminal section; belongs to the PRA-PH family.</text>
</comment>
<dbReference type="PANTHER" id="PTHR42945:SF1">
    <property type="entry name" value="HISTIDINE BIOSYNTHESIS BIFUNCTIONAL PROTEIN HIS7"/>
    <property type="match status" value="1"/>
</dbReference>
<dbReference type="NCBIfam" id="NF000768">
    <property type="entry name" value="PRK00051.1"/>
    <property type="match status" value="1"/>
</dbReference>
<evidence type="ECO:0000256" key="13">
    <source>
        <dbReference type="ARBA" id="ARBA00023102"/>
    </source>
</evidence>
<keyword evidence="9 15" id="KW-0028">Amino-acid biosynthesis</keyword>
<dbReference type="GO" id="GO:0004636">
    <property type="term" value="F:phosphoribosyl-ATP diphosphatase activity"/>
    <property type="evidence" value="ECO:0007669"/>
    <property type="project" value="UniProtKB-UniRule"/>
</dbReference>
<evidence type="ECO:0000256" key="11">
    <source>
        <dbReference type="ARBA" id="ARBA00022801"/>
    </source>
</evidence>
<dbReference type="Pfam" id="PF01503">
    <property type="entry name" value="PRA-PH"/>
    <property type="match status" value="1"/>
</dbReference>
<evidence type="ECO:0000256" key="12">
    <source>
        <dbReference type="ARBA" id="ARBA00022840"/>
    </source>
</evidence>
<dbReference type="RefSeq" id="WP_084274639.1">
    <property type="nucleotide sequence ID" value="NZ_AP026671.1"/>
</dbReference>
<dbReference type="EMBL" id="FWWZ01000001">
    <property type="protein sequence ID" value="SMC08352.1"/>
    <property type="molecule type" value="Genomic_DNA"/>
</dbReference>
<protein>
    <recommendedName>
        <fullName evidence="15">Histidine biosynthesis bifunctional protein HisIE</fullName>
    </recommendedName>
    <domain>
        <recommendedName>
            <fullName evidence="15">Phosphoribosyl-AMP cyclohydrolase</fullName>
            <shortName evidence="15">PRA-CH</shortName>
            <ecNumber evidence="15">3.5.4.19</ecNumber>
        </recommendedName>
    </domain>
    <domain>
        <recommendedName>
            <fullName evidence="15">Phosphoribosyl-ATP pyrophosphatase</fullName>
            <shortName evidence="15">PRA-PH</shortName>
            <ecNumber evidence="15">3.6.1.31</ecNumber>
        </recommendedName>
    </domain>
</protein>
<dbReference type="STRING" id="1069081.SAMN05660197_0101"/>
<dbReference type="CDD" id="cd11534">
    <property type="entry name" value="NTP-PPase_HisIE_like"/>
    <property type="match status" value="1"/>
</dbReference>
<evidence type="ECO:0000256" key="9">
    <source>
        <dbReference type="ARBA" id="ARBA00022605"/>
    </source>
</evidence>
<gene>
    <name evidence="15" type="primary">hisI</name>
    <name evidence="15" type="synonym">hisIE</name>
    <name evidence="17" type="ORF">SAMN05660197_0101</name>
</gene>
<dbReference type="EC" id="3.5.4.19" evidence="15"/>
<keyword evidence="12 15" id="KW-0067">ATP-binding</keyword>
<evidence type="ECO:0000313" key="17">
    <source>
        <dbReference type="EMBL" id="SMC08352.1"/>
    </source>
</evidence>
<evidence type="ECO:0000256" key="6">
    <source>
        <dbReference type="ARBA" id="ARBA00007731"/>
    </source>
</evidence>
<evidence type="ECO:0000256" key="5">
    <source>
        <dbReference type="ARBA" id="ARBA00005204"/>
    </source>
</evidence>
<dbReference type="UniPathway" id="UPA00031">
    <property type="reaction ID" value="UER00007"/>
</dbReference>
<dbReference type="OrthoDB" id="9795769at2"/>
<dbReference type="InterPro" id="IPR021130">
    <property type="entry name" value="PRib-ATP_PPHydrolase-like"/>
</dbReference>
<dbReference type="GO" id="GO:0000105">
    <property type="term" value="P:L-histidine biosynthetic process"/>
    <property type="evidence" value="ECO:0007669"/>
    <property type="project" value="UniProtKB-UniRule"/>
</dbReference>
<organism evidence="17 18">
    <name type="scientific">Nitratiruptor tergarcus DSM 16512</name>
    <dbReference type="NCBI Taxonomy" id="1069081"/>
    <lineage>
        <taxon>Bacteria</taxon>
        <taxon>Pseudomonadati</taxon>
        <taxon>Campylobacterota</taxon>
        <taxon>Epsilonproteobacteria</taxon>
        <taxon>Nautiliales</taxon>
        <taxon>Nitratiruptoraceae</taxon>
        <taxon>Nitratiruptor</taxon>
    </lineage>
</organism>
<evidence type="ECO:0000256" key="1">
    <source>
        <dbReference type="ARBA" id="ARBA00000024"/>
    </source>
</evidence>
<evidence type="ECO:0000256" key="3">
    <source>
        <dbReference type="ARBA" id="ARBA00004496"/>
    </source>
</evidence>
<keyword evidence="11 15" id="KW-0378">Hydrolase</keyword>
<evidence type="ECO:0000256" key="2">
    <source>
        <dbReference type="ARBA" id="ARBA00001460"/>
    </source>
</evidence>
<proteinExistence type="inferred from homology"/>
<comment type="pathway">
    <text evidence="4 15">Amino-acid biosynthesis; L-histidine biosynthesis; L-histidine from 5-phospho-alpha-D-ribose 1-diphosphate: step 3/9.</text>
</comment>
<evidence type="ECO:0000313" key="18">
    <source>
        <dbReference type="Proteomes" id="UP000192602"/>
    </source>
</evidence>
<comment type="pathway">
    <text evidence="5 15">Amino-acid biosynthesis; L-histidine biosynthesis; L-histidine from 5-phospho-alpha-D-ribose 1-diphosphate: step 2/9.</text>
</comment>
<dbReference type="SUPFAM" id="SSF141734">
    <property type="entry name" value="HisI-like"/>
    <property type="match status" value="1"/>
</dbReference>
<keyword evidence="14 15" id="KW-0511">Multifunctional enzyme</keyword>
<dbReference type="InterPro" id="IPR002496">
    <property type="entry name" value="PRib_AMP_CycHydrolase_dom"/>
</dbReference>
<dbReference type="PANTHER" id="PTHR42945">
    <property type="entry name" value="HISTIDINE BIOSYNTHESIS BIFUNCTIONAL PROTEIN"/>
    <property type="match status" value="1"/>
</dbReference>
<dbReference type="GO" id="GO:0005524">
    <property type="term" value="F:ATP binding"/>
    <property type="evidence" value="ECO:0007669"/>
    <property type="project" value="UniProtKB-KW"/>
</dbReference>
<evidence type="ECO:0000256" key="15">
    <source>
        <dbReference type="HAMAP-Rule" id="MF_01019"/>
    </source>
</evidence>
<keyword evidence="8 15" id="KW-0963">Cytoplasm</keyword>
<dbReference type="HAMAP" id="MF_01020">
    <property type="entry name" value="HisE"/>
    <property type="match status" value="1"/>
</dbReference>
<dbReference type="GO" id="GO:0005737">
    <property type="term" value="C:cytoplasm"/>
    <property type="evidence" value="ECO:0007669"/>
    <property type="project" value="UniProtKB-SubCell"/>
</dbReference>
<evidence type="ECO:0000256" key="8">
    <source>
        <dbReference type="ARBA" id="ARBA00022490"/>
    </source>
</evidence>
<dbReference type="GO" id="GO:0004635">
    <property type="term" value="F:phosphoribosyl-AMP cyclohydrolase activity"/>
    <property type="evidence" value="ECO:0007669"/>
    <property type="project" value="UniProtKB-UniRule"/>
</dbReference>
<dbReference type="NCBIfam" id="TIGR03188">
    <property type="entry name" value="histidine_hisI"/>
    <property type="match status" value="1"/>
</dbReference>
<feature type="domain" description="Phosphoribosyl-AMP cyclohydrolase" evidence="16">
    <location>
        <begin position="27"/>
        <end position="100"/>
    </location>
</feature>
<evidence type="ECO:0000256" key="4">
    <source>
        <dbReference type="ARBA" id="ARBA00005169"/>
    </source>
</evidence>
<comment type="subcellular location">
    <subcellularLocation>
        <location evidence="3 15">Cytoplasm</location>
    </subcellularLocation>
</comment>
<dbReference type="Gene3D" id="1.10.287.1080">
    <property type="entry name" value="MazG-like"/>
    <property type="match status" value="1"/>
</dbReference>
<comment type="similarity">
    <text evidence="7 15">In the N-terminal section; belongs to the PRA-CH family.</text>
</comment>
<dbReference type="InterPro" id="IPR038019">
    <property type="entry name" value="PRib_AMP_CycHydrolase_sf"/>
</dbReference>
<dbReference type="InterPro" id="IPR008179">
    <property type="entry name" value="HisE"/>
</dbReference>
<dbReference type="Proteomes" id="UP000192602">
    <property type="component" value="Unassembled WGS sequence"/>
</dbReference>
<keyword evidence="13 15" id="KW-0368">Histidine biosynthesis</keyword>
<comment type="catalytic activity">
    <reaction evidence="1 15">
        <text>1-(5-phospho-beta-D-ribosyl)-5'-AMP + H2O = 1-(5-phospho-beta-D-ribosyl)-5-[(5-phospho-beta-D-ribosylamino)methylideneamino]imidazole-4-carboxamide</text>
        <dbReference type="Rhea" id="RHEA:20049"/>
        <dbReference type="ChEBI" id="CHEBI:15377"/>
        <dbReference type="ChEBI" id="CHEBI:58435"/>
        <dbReference type="ChEBI" id="CHEBI:59457"/>
        <dbReference type="EC" id="3.5.4.19"/>
    </reaction>
</comment>
<feature type="region of interest" description="Phosphoribosyl-ATP pyrophosphohydrolase" evidence="15">
    <location>
        <begin position="124"/>
        <end position="223"/>
    </location>
</feature>